<feature type="modified residue" description="N6-(pyridoxal phosphate)lysine" evidence="3">
    <location>
        <position position="180"/>
    </location>
</feature>
<dbReference type="InterPro" id="IPR015422">
    <property type="entry name" value="PyrdxlP-dep_Trfase_small"/>
</dbReference>
<dbReference type="SUPFAM" id="SSF53383">
    <property type="entry name" value="PLP-dependent transferases"/>
    <property type="match status" value="1"/>
</dbReference>
<dbReference type="GO" id="GO:0030170">
    <property type="term" value="F:pyridoxal phosphate binding"/>
    <property type="evidence" value="ECO:0007669"/>
    <property type="project" value="TreeGrafter"/>
</dbReference>
<dbReference type="InterPro" id="IPR015421">
    <property type="entry name" value="PyrdxlP-dep_Trfase_major"/>
</dbReference>
<gene>
    <name evidence="5" type="ORF">SAMN06265380_103117</name>
</gene>
<dbReference type="AlphaFoldDB" id="A0A521CNS5"/>
<dbReference type="InterPro" id="IPR015424">
    <property type="entry name" value="PyrdxlP-dep_Trfase"/>
</dbReference>
<proteinExistence type="inferred from homology"/>
<evidence type="ECO:0000256" key="1">
    <source>
        <dbReference type="ARBA" id="ARBA00037999"/>
    </source>
</evidence>
<organism evidence="5 6">
    <name type="scientific">Ruegeria faecimaris</name>
    <dbReference type="NCBI Taxonomy" id="686389"/>
    <lineage>
        <taxon>Bacteria</taxon>
        <taxon>Pseudomonadati</taxon>
        <taxon>Pseudomonadota</taxon>
        <taxon>Alphaproteobacteria</taxon>
        <taxon>Rhodobacterales</taxon>
        <taxon>Roseobacteraceae</taxon>
        <taxon>Ruegeria</taxon>
    </lineage>
</organism>
<dbReference type="OrthoDB" id="9768668at2"/>
<dbReference type="CDD" id="cd00616">
    <property type="entry name" value="AHBA_syn"/>
    <property type="match status" value="1"/>
</dbReference>
<protein>
    <submittedName>
        <fullName evidence="5">dTDP-4-amino-4,6-dideoxygalactose transaminase</fullName>
    </submittedName>
</protein>
<dbReference type="GO" id="GO:0000271">
    <property type="term" value="P:polysaccharide biosynthetic process"/>
    <property type="evidence" value="ECO:0007669"/>
    <property type="project" value="TreeGrafter"/>
</dbReference>
<accession>A0A521CNS5</accession>
<evidence type="ECO:0000313" key="5">
    <source>
        <dbReference type="EMBL" id="SMO61035.1"/>
    </source>
</evidence>
<dbReference type="Pfam" id="PF01041">
    <property type="entry name" value="DegT_DnrJ_EryC1"/>
    <property type="match status" value="1"/>
</dbReference>
<dbReference type="Gene3D" id="3.90.1150.10">
    <property type="entry name" value="Aspartate Aminotransferase, domain 1"/>
    <property type="match status" value="1"/>
</dbReference>
<reference evidence="5 6" key="1">
    <citation type="submission" date="2017-05" db="EMBL/GenBank/DDBJ databases">
        <authorList>
            <person name="Varghese N."/>
            <person name="Submissions S."/>
        </authorList>
    </citation>
    <scope>NUCLEOTIDE SEQUENCE [LARGE SCALE GENOMIC DNA]</scope>
    <source>
        <strain evidence="5 6">DSM 28009</strain>
    </source>
</reference>
<dbReference type="EMBL" id="FXTE01000003">
    <property type="protein sequence ID" value="SMO61035.1"/>
    <property type="molecule type" value="Genomic_DNA"/>
</dbReference>
<dbReference type="RefSeq" id="WP_142636204.1">
    <property type="nucleotide sequence ID" value="NZ_FXTE01000003.1"/>
</dbReference>
<dbReference type="Gene3D" id="3.40.640.10">
    <property type="entry name" value="Type I PLP-dependent aspartate aminotransferase-like (Major domain)"/>
    <property type="match status" value="1"/>
</dbReference>
<dbReference type="PANTHER" id="PTHR30244">
    <property type="entry name" value="TRANSAMINASE"/>
    <property type="match status" value="1"/>
</dbReference>
<dbReference type="PANTHER" id="PTHR30244:SF34">
    <property type="entry name" value="DTDP-4-AMINO-4,6-DIDEOXYGALACTOSE TRANSAMINASE"/>
    <property type="match status" value="1"/>
</dbReference>
<feature type="active site" description="Proton acceptor" evidence="2">
    <location>
        <position position="180"/>
    </location>
</feature>
<name>A0A521CNS5_9RHOB</name>
<evidence type="ECO:0000256" key="2">
    <source>
        <dbReference type="PIRSR" id="PIRSR000390-1"/>
    </source>
</evidence>
<keyword evidence="6" id="KW-1185">Reference proteome</keyword>
<dbReference type="GO" id="GO:0008483">
    <property type="term" value="F:transaminase activity"/>
    <property type="evidence" value="ECO:0007669"/>
    <property type="project" value="TreeGrafter"/>
</dbReference>
<keyword evidence="3 4" id="KW-0663">Pyridoxal phosphate</keyword>
<dbReference type="InterPro" id="IPR000653">
    <property type="entry name" value="DegT/StrS_aminotransferase"/>
</dbReference>
<evidence type="ECO:0000256" key="3">
    <source>
        <dbReference type="PIRSR" id="PIRSR000390-2"/>
    </source>
</evidence>
<sequence length="387" mass="42041">MPKWPFFEEDEIDAVSAVLRSGCVNAWTGPDVKEFEREYSAYTGAQHAIAMANGTVTLDAALLALNIRPGDEVIVTPRSFIASASSILLAGGKPVFADVDRDSQNITAETIAPVLTDRTVGIIAVHLAGWPSDMAGLMDLARSRDLWVIEDCAQAHGAMIGDQHVGTFGTCGSYSFCQDKIITTGGEGGMLITNDDELWSKVWSYKDHGKNYEQVFNKSHPPGFRWLHSGQPGTNLRMTGLSAAIGRIQLAKLDGWRAHRTRNAEILAGALSGCAAFRVSVPPAGLTHAYYRFYAFIRPENLASGWSRDRIIAEISEAGFPVFSGSCSEIYREEMFARLGVGPVDPLPVAKELGETSLAFLVDPTWSNQDIVGLAEFVREIGDRARA</sequence>
<evidence type="ECO:0000256" key="4">
    <source>
        <dbReference type="RuleBase" id="RU004508"/>
    </source>
</evidence>
<dbReference type="Proteomes" id="UP000319555">
    <property type="component" value="Unassembled WGS sequence"/>
</dbReference>
<dbReference type="PIRSF" id="PIRSF000390">
    <property type="entry name" value="PLP_StrS"/>
    <property type="match status" value="1"/>
</dbReference>
<evidence type="ECO:0000313" key="6">
    <source>
        <dbReference type="Proteomes" id="UP000319555"/>
    </source>
</evidence>
<comment type="similarity">
    <text evidence="1 4">Belongs to the DegT/DnrJ/EryC1 family.</text>
</comment>